<dbReference type="RefSeq" id="WP_086046708.1">
    <property type="nucleotide sequence ID" value="NZ_CP017889.1"/>
</dbReference>
<evidence type="ECO:0000313" key="1">
    <source>
        <dbReference type="EMBL" id="ARP18254.1"/>
    </source>
</evidence>
<dbReference type="AlphaFoldDB" id="A0A1W6TBN8"/>
<dbReference type="EMBL" id="CP017902">
    <property type="protein sequence ID" value="ARP18254.1"/>
    <property type="molecule type" value="Genomic_DNA"/>
</dbReference>
<reference evidence="1" key="1">
    <citation type="submission" date="2016-10" db="EMBL/GenBank/DDBJ databases">
        <title>The High Quality Genome of Vibrio alginolyticus K01M1.</title>
        <authorList>
            <person name="Wendling C."/>
            <person name="Chibani C.M."/>
            <person name="Hertel R."/>
            <person name="Sproer C."/>
            <person name="Bunk B."/>
            <person name="Overmann J."/>
            <person name="Roth O."/>
            <person name="Liesegang H."/>
        </authorList>
    </citation>
    <scope>NUCLEOTIDE SEQUENCE</scope>
    <source>
        <strain evidence="1">K05K4</strain>
    </source>
</reference>
<name>A0A1W6TBN8_VIBAL</name>
<dbReference type="PROSITE" id="PS51257">
    <property type="entry name" value="PROKAR_LIPOPROTEIN"/>
    <property type="match status" value="1"/>
</dbReference>
<evidence type="ECO:0008006" key="2">
    <source>
        <dbReference type="Google" id="ProtNLM"/>
    </source>
</evidence>
<organism evidence="1">
    <name type="scientific">Vibrio alginolyticus</name>
    <dbReference type="NCBI Taxonomy" id="663"/>
    <lineage>
        <taxon>Bacteria</taxon>
        <taxon>Pseudomonadati</taxon>
        <taxon>Pseudomonadota</taxon>
        <taxon>Gammaproteobacteria</taxon>
        <taxon>Vibrionales</taxon>
        <taxon>Vibrionaceae</taxon>
        <taxon>Vibrio</taxon>
    </lineage>
</organism>
<proteinExistence type="predicted"/>
<accession>A0A1W6TBN8</accession>
<sequence>MNNEVKKVQFVKTGVVSALSVVVLAGCQTTTVQRNAEKQIEGNRYQFVKNPKTVEEVFGDMTCNEFMQIDKGQKVERFGDLNSTGLLIKQRNAAYITNSMLAAIHWDKRRFNHPYGNTLSAETTRECLKKGSESFVHQVISESKFLTPDVMTDHGDYKVASTNDVLYAVYTGSKERNAVLQVIPSAIPKKGSREYRNRDKIAKINSFYIHTDIKCEDMNYYNVLPSINNKKYYVQNTCGENKRMRTFVRYNAGDKSALNLHELISKTNDDIVIDYDGMKTYRFSSKGYTAALNQGRKLNQVFQFGYEDEWFNYKVKQSALLNK</sequence>
<protein>
    <recommendedName>
        <fullName evidence="2">Lipoprotein</fullName>
    </recommendedName>
</protein>
<gene>
    <name evidence="1" type="ORF">K05K4_14180</name>
</gene>